<dbReference type="CDD" id="cd02440">
    <property type="entry name" value="AdoMet_MTases"/>
    <property type="match status" value="1"/>
</dbReference>
<accession>A0ABU8F833</accession>
<dbReference type="SUPFAM" id="SSF53335">
    <property type="entry name" value="S-adenosyl-L-methionine-dependent methyltransferases"/>
    <property type="match status" value="1"/>
</dbReference>
<comment type="caution">
    <text evidence="3">The sequence shown here is derived from an EMBL/GenBank/DDBJ whole genome shotgun (WGS) entry which is preliminary data.</text>
</comment>
<keyword evidence="4" id="KW-1185">Reference proteome</keyword>
<dbReference type="Proteomes" id="UP001364890">
    <property type="component" value="Unassembled WGS sequence"/>
</dbReference>
<sequence>MRVISGTKKGLPLKAVTGTNTRPTTDKVKESIFNMIGPYFDGGIAVDLFAGSGNLGIEALSRGIDTCIFIEKDQKAMQTIVDNLQKCRLEESSERYKIDASRAVKAFEKRELQIDLLFVDPPYSKVQFYDLARKIVEMGCMKDTGIIVCEHDKTIDLETDLETFSLTRRETYGNTVISIYRKRMEEGN</sequence>
<dbReference type="EC" id="2.1.1.171" evidence="3"/>
<organism evidence="3 4">
    <name type="scientific">Psychrobacillus mangrovi</name>
    <dbReference type="NCBI Taxonomy" id="3117745"/>
    <lineage>
        <taxon>Bacteria</taxon>
        <taxon>Bacillati</taxon>
        <taxon>Bacillota</taxon>
        <taxon>Bacilli</taxon>
        <taxon>Bacillales</taxon>
        <taxon>Bacillaceae</taxon>
        <taxon>Psychrobacillus</taxon>
    </lineage>
</organism>
<evidence type="ECO:0000256" key="1">
    <source>
        <dbReference type="ARBA" id="ARBA00022603"/>
    </source>
</evidence>
<reference evidence="3 4" key="1">
    <citation type="submission" date="2024-01" db="EMBL/GenBank/DDBJ databases">
        <title>Seven novel Bacillus-like species.</title>
        <authorList>
            <person name="Liu G."/>
        </authorList>
    </citation>
    <scope>NUCLEOTIDE SEQUENCE [LARGE SCALE GENOMIC DNA]</scope>
    <source>
        <strain evidence="3 4">FJAT-51614</strain>
    </source>
</reference>
<dbReference type="RefSeq" id="WP_336498726.1">
    <property type="nucleotide sequence ID" value="NZ_JBAWSY010000016.1"/>
</dbReference>
<gene>
    <name evidence="3" type="primary">rsmD</name>
    <name evidence="3" type="ORF">WAX74_16235</name>
</gene>
<keyword evidence="2 3" id="KW-0808">Transferase</keyword>
<dbReference type="Pfam" id="PF03602">
    <property type="entry name" value="Cons_hypoth95"/>
    <property type="match status" value="1"/>
</dbReference>
<evidence type="ECO:0000313" key="3">
    <source>
        <dbReference type="EMBL" id="MEI4771173.1"/>
    </source>
</evidence>
<dbReference type="InterPro" id="IPR004398">
    <property type="entry name" value="RNA_MeTrfase_RsmD"/>
</dbReference>
<name>A0ABU8F833_9BACI</name>
<proteinExistence type="predicted"/>
<dbReference type="PIRSF" id="PIRSF004553">
    <property type="entry name" value="CHP00095"/>
    <property type="match status" value="1"/>
</dbReference>
<evidence type="ECO:0000256" key="2">
    <source>
        <dbReference type="ARBA" id="ARBA00022679"/>
    </source>
</evidence>
<dbReference type="GO" id="GO:0052913">
    <property type="term" value="F:16S rRNA (guanine(966)-N(2))-methyltransferase activity"/>
    <property type="evidence" value="ECO:0007669"/>
    <property type="project" value="UniProtKB-EC"/>
</dbReference>
<dbReference type="PANTHER" id="PTHR43542:SF1">
    <property type="entry name" value="METHYLTRANSFERASE"/>
    <property type="match status" value="1"/>
</dbReference>
<protein>
    <submittedName>
        <fullName evidence="3">16S rRNA (Guanine(966)-N(2))-methyltransferase RsmD</fullName>
        <ecNumber evidence="3">2.1.1.171</ecNumber>
    </submittedName>
</protein>
<evidence type="ECO:0000313" key="4">
    <source>
        <dbReference type="Proteomes" id="UP001364890"/>
    </source>
</evidence>
<dbReference type="InterPro" id="IPR029063">
    <property type="entry name" value="SAM-dependent_MTases_sf"/>
</dbReference>
<dbReference type="NCBIfam" id="TIGR00095">
    <property type="entry name" value="16S rRNA (guanine(966)-N(2))-methyltransferase RsmD"/>
    <property type="match status" value="1"/>
</dbReference>
<dbReference type="Gene3D" id="3.40.50.150">
    <property type="entry name" value="Vaccinia Virus protein VP39"/>
    <property type="match status" value="1"/>
</dbReference>
<dbReference type="PANTHER" id="PTHR43542">
    <property type="entry name" value="METHYLTRANSFERASE"/>
    <property type="match status" value="1"/>
</dbReference>
<dbReference type="EMBL" id="JBAWSY010000016">
    <property type="protein sequence ID" value="MEI4771173.1"/>
    <property type="molecule type" value="Genomic_DNA"/>
</dbReference>
<keyword evidence="1 3" id="KW-0489">Methyltransferase</keyword>